<protein>
    <submittedName>
        <fullName evidence="1">Uncharacterized protein</fullName>
    </submittedName>
</protein>
<name>A0A061AB62_9MOLU</name>
<dbReference type="AlphaFoldDB" id="A0A061AB62"/>
<evidence type="ECO:0000313" key="1">
    <source>
        <dbReference type="EMBL" id="CDR30639.1"/>
    </source>
</evidence>
<accession>A0A061AB62</accession>
<evidence type="ECO:0000313" key="2">
    <source>
        <dbReference type="Proteomes" id="UP000032434"/>
    </source>
</evidence>
<dbReference type="KEGG" id="aoc:Aocu_05660"/>
<dbReference type="InParanoid" id="A0A061AB62"/>
<sequence length="61" mass="7291">MKKVRYLGRLVNRFCIEPMHSIWQRYSILIQLHTLSLVIVKKLNILHTPITKFAYPNINLN</sequence>
<dbReference type="EMBL" id="LK028559">
    <property type="protein sequence ID" value="CDR30639.1"/>
    <property type="molecule type" value="Genomic_DNA"/>
</dbReference>
<reference evidence="2" key="1">
    <citation type="submission" date="2014-05" db="EMBL/GenBank/DDBJ databases">
        <authorList>
            <person name="Kube M."/>
        </authorList>
    </citation>
    <scope>NUCLEOTIDE SEQUENCE [LARGE SCALE GENOMIC DNA]</scope>
</reference>
<gene>
    <name evidence="1" type="ORF">Aocu_05660</name>
</gene>
<dbReference type="HOGENOM" id="CLU_2893509_0_0_14"/>
<proteinExistence type="predicted"/>
<organism evidence="1 2">
    <name type="scientific">Acholeplasma oculi</name>
    <dbReference type="NCBI Taxonomy" id="35623"/>
    <lineage>
        <taxon>Bacteria</taxon>
        <taxon>Bacillati</taxon>
        <taxon>Mycoplasmatota</taxon>
        <taxon>Mollicutes</taxon>
        <taxon>Acholeplasmatales</taxon>
        <taxon>Acholeplasmataceae</taxon>
        <taxon>Acholeplasma</taxon>
    </lineage>
</organism>
<keyword evidence="2" id="KW-1185">Reference proteome</keyword>
<dbReference type="Proteomes" id="UP000032434">
    <property type="component" value="Chromosome 1"/>
</dbReference>